<evidence type="ECO:0000313" key="3">
    <source>
        <dbReference type="EMBL" id="MFC3142397.1"/>
    </source>
</evidence>
<dbReference type="PANTHER" id="PTHR32114">
    <property type="entry name" value="ABC TRANSPORTER ABCH.3"/>
    <property type="match status" value="1"/>
</dbReference>
<protein>
    <submittedName>
        <fullName evidence="3">AAA family ATPase</fullName>
    </submittedName>
</protein>
<dbReference type="InterPro" id="IPR038729">
    <property type="entry name" value="Rad50/SbcC_AAA"/>
</dbReference>
<dbReference type="RefSeq" id="WP_275633954.1">
    <property type="nucleotide sequence ID" value="NZ_JARGYD010000007.1"/>
</dbReference>
<dbReference type="Proteomes" id="UP001595632">
    <property type="component" value="Unassembled WGS sequence"/>
</dbReference>
<feature type="coiled-coil region" evidence="1">
    <location>
        <begin position="344"/>
        <end position="371"/>
    </location>
</feature>
<evidence type="ECO:0000256" key="1">
    <source>
        <dbReference type="SAM" id="Coils"/>
    </source>
</evidence>
<dbReference type="Gene3D" id="3.40.50.300">
    <property type="entry name" value="P-loop containing nucleotide triphosphate hydrolases"/>
    <property type="match status" value="2"/>
</dbReference>
<dbReference type="SUPFAM" id="SSF52540">
    <property type="entry name" value="P-loop containing nucleoside triphosphate hydrolases"/>
    <property type="match status" value="1"/>
</dbReference>
<evidence type="ECO:0000313" key="4">
    <source>
        <dbReference type="Proteomes" id="UP001595632"/>
    </source>
</evidence>
<dbReference type="InterPro" id="IPR027417">
    <property type="entry name" value="P-loop_NTPase"/>
</dbReference>
<feature type="domain" description="Rad50/SbcC-type AAA" evidence="2">
    <location>
        <begin position="6"/>
        <end position="240"/>
    </location>
</feature>
<proteinExistence type="predicted"/>
<dbReference type="Pfam" id="PF13476">
    <property type="entry name" value="AAA_23"/>
    <property type="match status" value="1"/>
</dbReference>
<keyword evidence="4" id="KW-1185">Reference proteome</keyword>
<comment type="caution">
    <text evidence="3">The sequence shown here is derived from an EMBL/GenBank/DDBJ whole genome shotgun (WGS) entry which is preliminary data.</text>
</comment>
<gene>
    <name evidence="3" type="ORF">ACFOGP_06735</name>
</gene>
<accession>A0ABV7GLD0</accession>
<organism evidence="3 4">
    <name type="scientific">Psychromarinibacter halotolerans</name>
    <dbReference type="NCBI Taxonomy" id="1775175"/>
    <lineage>
        <taxon>Bacteria</taxon>
        <taxon>Pseudomonadati</taxon>
        <taxon>Pseudomonadota</taxon>
        <taxon>Alphaproteobacteria</taxon>
        <taxon>Rhodobacterales</taxon>
        <taxon>Paracoccaceae</taxon>
        <taxon>Psychromarinibacter</taxon>
    </lineage>
</organism>
<keyword evidence="1" id="KW-0175">Coiled coil</keyword>
<dbReference type="PANTHER" id="PTHR32114:SF2">
    <property type="entry name" value="ABC TRANSPORTER ABCH.3"/>
    <property type="match status" value="1"/>
</dbReference>
<sequence>MLLESVYVQNFRSINGAISAPLNANVVLVHGENGAGKTSLLSAIELALTGHVQSLHRADSDYDKQLLFRGAEVGKTAVTISDGKSSPSYSTRIGEDGFSDLVNMPADMAAFFSERAFLPQSLLSQLLQIYQDSSSSMNSPLASFVGELLGLDQLDAIESGLQSLKDVRNLRKRSGVFTELEEREALVKSRDERDRKLADSISSEADAALGELAERLRALEIYDVPNFSNYREIIERALSLPHESNLREAIGRQRELSAIVAQIKDSELYNQEELESALTRLDNVTSEYNQWNSQHRPKILDLEYSFYEVISEASLEADFLQSWHGARKISEAELQRHSDRLHGIRHDLSEIDKLTQELKEAQREVTAADEKIASIPDSAGSLASLLSEIGAFIVEDRCPVCERNFKECNEGPLTEKVHGKVKALSRSADQLIALSAERAKSERIKATCFERIGELRSRLPEQEEIASLEVKIEKINTFLQELTLSSHVLDEGKELRDSELGLRREISAYNSMQSVLSAARETLSQFAREIKYQSSDERVSLGTLGDALREELSKRERKYRVLTDTQSRVREIRTVIDRLREESDENQRLRNANKAELEVEQLRMQKAAEIRRQGGVLRASVDEVRSRIIRREFNERLNHLWRDLFVRLAPNEPFVPAFSVPTSETQRLEPKLVTNFRNGDSAGGTPGAMLSAGNLNTAALTLFLALHLAVPKNLPWLILDDPVQSMDDIHISNFASLLRTLAKEHGRQIVIAVHDRQLFDYLSLELSPAYPEDSLLTLEMSRARGGKSSCNVRRVEYKRDDAIGRVA</sequence>
<reference evidence="4" key="1">
    <citation type="journal article" date="2019" name="Int. J. Syst. Evol. Microbiol.">
        <title>The Global Catalogue of Microorganisms (GCM) 10K type strain sequencing project: providing services to taxonomists for standard genome sequencing and annotation.</title>
        <authorList>
            <consortium name="The Broad Institute Genomics Platform"/>
            <consortium name="The Broad Institute Genome Sequencing Center for Infectious Disease"/>
            <person name="Wu L."/>
            <person name="Ma J."/>
        </authorList>
    </citation>
    <scope>NUCLEOTIDE SEQUENCE [LARGE SCALE GENOMIC DNA]</scope>
    <source>
        <strain evidence="4">KCTC 52366</strain>
    </source>
</reference>
<dbReference type="EMBL" id="JBHRTB010000010">
    <property type="protein sequence ID" value="MFC3142397.1"/>
    <property type="molecule type" value="Genomic_DNA"/>
</dbReference>
<feature type="coiled-coil region" evidence="1">
    <location>
        <begin position="562"/>
        <end position="612"/>
    </location>
</feature>
<evidence type="ECO:0000259" key="2">
    <source>
        <dbReference type="Pfam" id="PF13476"/>
    </source>
</evidence>
<dbReference type="SUPFAM" id="SSF75712">
    <property type="entry name" value="Rad50 coiled-coil Zn hook"/>
    <property type="match status" value="1"/>
</dbReference>
<name>A0ABV7GLD0_9RHOB</name>